<organism evidence="1 2">
    <name type="scientific">Legionella lytica</name>
    <dbReference type="NCBI Taxonomy" id="96232"/>
    <lineage>
        <taxon>Bacteria</taxon>
        <taxon>Pseudomonadati</taxon>
        <taxon>Pseudomonadota</taxon>
        <taxon>Gammaproteobacteria</taxon>
        <taxon>Legionellales</taxon>
        <taxon>Legionellaceae</taxon>
        <taxon>Legionella</taxon>
    </lineage>
</organism>
<accession>A0ABY4YCV8</accession>
<dbReference type="Proteomes" id="UP001057474">
    <property type="component" value="Plasmid pLlyPCM2298_1"/>
</dbReference>
<geneLocation type="plasmid" evidence="1 2">
    <name>pLlyPCM2298_1</name>
</geneLocation>
<keyword evidence="1" id="KW-0614">Plasmid</keyword>
<evidence type="ECO:0000313" key="2">
    <source>
        <dbReference type="Proteomes" id="UP001057474"/>
    </source>
</evidence>
<gene>
    <name evidence="1" type="ORF">J2N86_14590</name>
</gene>
<sequence>MTSHIQDDPPTDYSSNYKQVYQQMKRTPEEQLIIDIQAQLRTLEGKGAPGGTRAQKRAVLNEALSVLNEEPGHDSNSLKTVMEDNPKYDKGFSFRSATGKLLDQVLELKEQPNTPSLQ</sequence>
<protein>
    <submittedName>
        <fullName evidence="1">Uncharacterized protein</fullName>
    </submittedName>
</protein>
<evidence type="ECO:0000313" key="1">
    <source>
        <dbReference type="EMBL" id="USQ15465.1"/>
    </source>
</evidence>
<keyword evidence="2" id="KW-1185">Reference proteome</keyword>
<dbReference type="EMBL" id="CP071528">
    <property type="protein sequence ID" value="USQ15465.1"/>
    <property type="molecule type" value="Genomic_DNA"/>
</dbReference>
<dbReference type="RefSeq" id="WP_252582717.1">
    <property type="nucleotide sequence ID" value="NZ_CP071528.1"/>
</dbReference>
<proteinExistence type="predicted"/>
<reference evidence="1" key="1">
    <citation type="submission" date="2021-03" db="EMBL/GenBank/DDBJ databases">
        <title>Legionella lytica PCM 2298.</title>
        <authorList>
            <person name="Koper P."/>
        </authorList>
    </citation>
    <scope>NUCLEOTIDE SEQUENCE</scope>
    <source>
        <strain evidence="1">PCM 2298</strain>
        <plasmid evidence="1">pLlyPCM2298_1</plasmid>
    </source>
</reference>
<name>A0ABY4YCV8_9GAMM</name>